<keyword evidence="3" id="KW-1185">Reference proteome</keyword>
<dbReference type="PROSITE" id="PS50191">
    <property type="entry name" value="CRAL_TRIO"/>
    <property type="match status" value="1"/>
</dbReference>
<dbReference type="InterPro" id="IPR036865">
    <property type="entry name" value="CRAL-TRIO_dom_sf"/>
</dbReference>
<proteinExistence type="predicted"/>
<dbReference type="CDD" id="cd00170">
    <property type="entry name" value="SEC14"/>
    <property type="match status" value="1"/>
</dbReference>
<organism evidence="2 3">
    <name type="scientific">Prymnesium parvum</name>
    <name type="common">Toxic golden alga</name>
    <dbReference type="NCBI Taxonomy" id="97485"/>
    <lineage>
        <taxon>Eukaryota</taxon>
        <taxon>Haptista</taxon>
        <taxon>Haptophyta</taxon>
        <taxon>Prymnesiophyceae</taxon>
        <taxon>Prymnesiales</taxon>
        <taxon>Prymnesiaceae</taxon>
        <taxon>Prymnesium</taxon>
    </lineage>
</organism>
<dbReference type="AlphaFoldDB" id="A0AB34J929"/>
<dbReference type="Proteomes" id="UP001515480">
    <property type="component" value="Unassembled WGS sequence"/>
</dbReference>
<evidence type="ECO:0000259" key="1">
    <source>
        <dbReference type="PROSITE" id="PS50191"/>
    </source>
</evidence>
<dbReference type="Gene3D" id="3.40.525.10">
    <property type="entry name" value="CRAL-TRIO lipid binding domain"/>
    <property type="match status" value="1"/>
</dbReference>
<dbReference type="EMBL" id="JBGBPQ010000011">
    <property type="protein sequence ID" value="KAL1515350.1"/>
    <property type="molecule type" value="Genomic_DNA"/>
</dbReference>
<dbReference type="InterPro" id="IPR001251">
    <property type="entry name" value="CRAL-TRIO_dom"/>
</dbReference>
<dbReference type="InterPro" id="IPR036273">
    <property type="entry name" value="CRAL/TRIO_N_dom_sf"/>
</dbReference>
<evidence type="ECO:0000313" key="2">
    <source>
        <dbReference type="EMBL" id="KAL1515350.1"/>
    </source>
</evidence>
<evidence type="ECO:0000313" key="3">
    <source>
        <dbReference type="Proteomes" id="UP001515480"/>
    </source>
</evidence>
<protein>
    <recommendedName>
        <fullName evidence="1">CRAL-TRIO domain-containing protein</fullName>
    </recommendedName>
</protein>
<accession>A0AB34J929</accession>
<sequence length="291" mass="33066">MNCQTEMEKASCDAAEDIPPIAPESDLLKMKELADSVRSRLGVKQLPTDPEALDIFSQESLLRFARARRSIAASTDMILKSLEWRREYDFFGTMDSWVEDKSEEAEYLRNNWPCGCHGVDRRGVPVYYARYGQCDMALAAKTAGVDRFIQYNLWLSYQGWKGIRQVAIAQGKHPVTMICVADMKGLDWKTGLRAVPYFKRLSAALDNNFPEKLEIAFVVNAPRIFSSLYKLASHFLAEDTKHKVRIFGHNEDHLHAKSGMLEVLDWEQIPSWLGGGPSPCSFPETQDIPRQ</sequence>
<dbReference type="PANTHER" id="PTHR23324">
    <property type="entry name" value="SEC14 RELATED PROTEIN"/>
    <property type="match status" value="1"/>
</dbReference>
<dbReference type="SMART" id="SM00516">
    <property type="entry name" value="SEC14"/>
    <property type="match status" value="1"/>
</dbReference>
<name>A0AB34J929_PRYPA</name>
<dbReference type="SUPFAM" id="SSF46938">
    <property type="entry name" value="CRAL/TRIO N-terminal domain"/>
    <property type="match status" value="1"/>
</dbReference>
<dbReference type="GO" id="GO:0005737">
    <property type="term" value="C:cytoplasm"/>
    <property type="evidence" value="ECO:0007669"/>
    <property type="project" value="TreeGrafter"/>
</dbReference>
<dbReference type="Pfam" id="PF00650">
    <property type="entry name" value="CRAL_TRIO"/>
    <property type="match status" value="1"/>
</dbReference>
<dbReference type="PANTHER" id="PTHR23324:SF83">
    <property type="entry name" value="SEC14-LIKE PROTEIN 2"/>
    <property type="match status" value="1"/>
</dbReference>
<comment type="caution">
    <text evidence="2">The sequence shown here is derived from an EMBL/GenBank/DDBJ whole genome shotgun (WGS) entry which is preliminary data.</text>
</comment>
<dbReference type="SUPFAM" id="SSF52087">
    <property type="entry name" value="CRAL/TRIO domain"/>
    <property type="match status" value="1"/>
</dbReference>
<dbReference type="InterPro" id="IPR051064">
    <property type="entry name" value="SEC14/CRAL-TRIO_domain"/>
</dbReference>
<reference evidence="2 3" key="1">
    <citation type="journal article" date="2024" name="Science">
        <title>Giant polyketide synthase enzymes in the biosynthesis of giant marine polyether toxins.</title>
        <authorList>
            <person name="Fallon T.R."/>
            <person name="Shende V.V."/>
            <person name="Wierzbicki I.H."/>
            <person name="Pendleton A.L."/>
            <person name="Watervoot N.F."/>
            <person name="Auber R.P."/>
            <person name="Gonzalez D.J."/>
            <person name="Wisecaver J.H."/>
            <person name="Moore B.S."/>
        </authorList>
    </citation>
    <scope>NUCLEOTIDE SEQUENCE [LARGE SCALE GENOMIC DNA]</scope>
    <source>
        <strain evidence="2 3">12B1</strain>
    </source>
</reference>
<feature type="domain" description="CRAL-TRIO" evidence="1">
    <location>
        <begin position="104"/>
        <end position="275"/>
    </location>
</feature>
<gene>
    <name evidence="2" type="ORF">AB1Y20_001980</name>
</gene>